<dbReference type="Gene3D" id="3.80.30.20">
    <property type="entry name" value="tm_1862 like domain"/>
    <property type="match status" value="1"/>
</dbReference>
<dbReference type="EnsemblMetazoa" id="GAUT020031-RA">
    <property type="protein sequence ID" value="GAUT020031-PA"/>
    <property type="gene ID" value="GAUT020031"/>
</dbReference>
<evidence type="ECO:0008006" key="4">
    <source>
        <dbReference type="Google" id="ProtNLM"/>
    </source>
</evidence>
<dbReference type="AlphaFoldDB" id="A0A1A9UYQ5"/>
<dbReference type="Proteomes" id="UP000078200">
    <property type="component" value="Unassembled WGS sequence"/>
</dbReference>
<name>A0A1A9UYQ5_GLOAU</name>
<dbReference type="VEuPathDB" id="VectorBase:GAUT020031"/>
<reference evidence="2" key="1">
    <citation type="submission" date="2020-05" db="UniProtKB">
        <authorList>
            <consortium name="EnsemblMetazoa"/>
        </authorList>
    </citation>
    <scope>IDENTIFICATION</scope>
    <source>
        <strain evidence="2">TTRI</strain>
    </source>
</reference>
<accession>A0A1A9UYQ5</accession>
<evidence type="ECO:0000313" key="3">
    <source>
        <dbReference type="Proteomes" id="UP000078200"/>
    </source>
</evidence>
<dbReference type="InterPro" id="IPR023404">
    <property type="entry name" value="rSAM_horseshoe"/>
</dbReference>
<organism evidence="2 3">
    <name type="scientific">Glossina austeni</name>
    <name type="common">Savannah tsetse fly</name>
    <dbReference type="NCBI Taxonomy" id="7395"/>
    <lineage>
        <taxon>Eukaryota</taxon>
        <taxon>Metazoa</taxon>
        <taxon>Ecdysozoa</taxon>
        <taxon>Arthropoda</taxon>
        <taxon>Hexapoda</taxon>
        <taxon>Insecta</taxon>
        <taxon>Pterygota</taxon>
        <taxon>Neoptera</taxon>
        <taxon>Endopterygota</taxon>
        <taxon>Diptera</taxon>
        <taxon>Brachycera</taxon>
        <taxon>Muscomorpha</taxon>
        <taxon>Hippoboscoidea</taxon>
        <taxon>Glossinidae</taxon>
        <taxon>Glossina</taxon>
    </lineage>
</organism>
<dbReference type="STRING" id="7395.A0A1A9UYQ5"/>
<keyword evidence="3" id="KW-1185">Reference proteome</keyword>
<dbReference type="GO" id="GO:0005783">
    <property type="term" value="C:endoplasmic reticulum"/>
    <property type="evidence" value="ECO:0007669"/>
    <property type="project" value="TreeGrafter"/>
</dbReference>
<proteinExistence type="predicted"/>
<dbReference type="PANTHER" id="PTHR11918:SF45">
    <property type="entry name" value="THREONYLCARBAMOYLADENOSINE TRNA METHYLTHIOTRANSFERASE"/>
    <property type="match status" value="1"/>
</dbReference>
<keyword evidence="1" id="KW-0808">Transferase</keyword>
<evidence type="ECO:0000256" key="1">
    <source>
        <dbReference type="ARBA" id="ARBA00022679"/>
    </source>
</evidence>
<protein>
    <recommendedName>
        <fullName evidence="4">Radical SAM core domain-containing protein</fullName>
    </recommendedName>
</protein>
<dbReference type="PANTHER" id="PTHR11918">
    <property type="entry name" value="RADICAL SAM PROTEINS"/>
    <property type="match status" value="1"/>
</dbReference>
<dbReference type="GO" id="GO:0035598">
    <property type="term" value="F:tRNA (N(6)-L-threonylcarbamoyladenosine(37)-C(2))-methylthiotransferase activity"/>
    <property type="evidence" value="ECO:0007669"/>
    <property type="project" value="TreeGrafter"/>
</dbReference>
<evidence type="ECO:0000313" key="2">
    <source>
        <dbReference type="EnsemblMetazoa" id="GAUT020031-PA"/>
    </source>
</evidence>
<sequence>MYVKEFKNARILLWQLVEVIPENCMLCVCMTNPPYILDHLEEIAKILKHPRVYSFLHVPVQSGSDAVLGDMKRLPYFETTSSPGLGQRMKAAGGDVGGPSKCIFDLRSVLWALLRLAPNLLRLLCSNISPGLLFSQDYQFICHT</sequence>